<name>A0A212JE47_9BACT</name>
<dbReference type="InterPro" id="IPR017853">
    <property type="entry name" value="GH"/>
</dbReference>
<reference evidence="13" key="1">
    <citation type="submission" date="2016-04" db="EMBL/GenBank/DDBJ databases">
        <authorList>
            <person name="Evans L.H."/>
            <person name="Alamgir A."/>
            <person name="Owens N."/>
            <person name="Weber N.D."/>
            <person name="Virtaneva K."/>
            <person name="Barbian K."/>
            <person name="Babar A."/>
            <person name="Rosenke K."/>
        </authorList>
    </citation>
    <scope>NUCLEOTIDE SEQUENCE</scope>
    <source>
        <strain evidence="13">86-1</strain>
    </source>
</reference>
<dbReference type="GO" id="GO:0005576">
    <property type="term" value="C:extracellular region"/>
    <property type="evidence" value="ECO:0007669"/>
    <property type="project" value="InterPro"/>
</dbReference>
<keyword evidence="3 7" id="KW-0378">Hydrolase</keyword>
<dbReference type="Gene3D" id="3.90.1330.10">
    <property type="entry name" value="Alpha-glucuronidase, C-terminal domain"/>
    <property type="match status" value="1"/>
</dbReference>
<dbReference type="GO" id="GO:0033939">
    <property type="term" value="F:xylan alpha-1,2-glucuronosidase activity"/>
    <property type="evidence" value="ECO:0007669"/>
    <property type="project" value="UniProtKB-EC"/>
</dbReference>
<dbReference type="GO" id="GO:0045493">
    <property type="term" value="P:xylan catabolic process"/>
    <property type="evidence" value="ECO:0007669"/>
    <property type="project" value="UniProtKB-KW"/>
</dbReference>
<dbReference type="RefSeq" id="WP_296940364.1">
    <property type="nucleotide sequence ID" value="NZ_LT599032.1"/>
</dbReference>
<accession>A0A212JE47</accession>
<protein>
    <recommendedName>
        <fullName evidence="9">Xylan alpha-1,2-glucuronidase</fullName>
        <ecNumber evidence="9">3.2.1.131</ecNumber>
    </recommendedName>
</protein>
<dbReference type="InterPro" id="IPR011395">
    <property type="entry name" value="Glyco_hydro_67_aGlcAse"/>
</dbReference>
<keyword evidence="5 7" id="KW-0326">Glycosidase</keyword>
<evidence type="ECO:0000256" key="1">
    <source>
        <dbReference type="ARBA" id="ARBA00008833"/>
    </source>
</evidence>
<dbReference type="InterPro" id="IPR029018">
    <property type="entry name" value="Hex-like_dom2"/>
</dbReference>
<evidence type="ECO:0000256" key="9">
    <source>
        <dbReference type="RuleBase" id="RU361198"/>
    </source>
</evidence>
<comment type="subunit">
    <text evidence="9">Homodimer.</text>
</comment>
<dbReference type="Pfam" id="PF07477">
    <property type="entry name" value="Glyco_hydro_67C"/>
    <property type="match status" value="1"/>
</dbReference>
<sequence>MKRTKFTLLIFSFSFIIFLSPLLLFAEDGSQLWLRYQSETHFKAKVTSKEKSPAITIAIRELENSWQGQPIEFSLDKRQKHLKDGYQIKGDKDKITITAQKDVGLLYGAYHLLRLQLTEADRTNMNIEEIPAYDVRILNHWDNLNRTVERGYAGYSIWKWNELPNTLSPRYEAYARANASIGINATVLNNVNATPEILTDAYLEKVKALADIFRSYGMKVYLAVNFSSPKELGGLSDSDPLNPAVSKWWNSKVKEIYSLIPDFGGFLVKANSEGLPGPQDYGRTHADGANMLADALKPYGGIVMWRAFVYNPSDEDRAKQAYLEFVPLDAQFRDNVIIQIKNGPVDFQPREPFSPLFGALRKTPEMVEFQITQEYLGFSNHLVYLSPLFKETLDSDTYSDGEGSTIAKITDGTLRPNKVTAISAVANIGEDTNWCGHHFAQANWYAFGRLAWNHQLTSEQIADEWIKMTFSNNKDFIDPVKDMMLTSRETAVDYMMPLGLHHIFAFDHHYGPEPWGDVPGARPDWMPWYYHNADSTGLGFDRTMNGSNAVSQYFPPLNNIYNDIKLCPENLLLWFHHVPWDYRMKDGKTLWEALCYKYDSGVQQVRTYQKLWDKMEPFVDEQRFREVQSKLRIQARDAVWWKDACLLYFQTFSKRPIPYDIERPVHELEYLKKIKLDMKHHN</sequence>
<evidence type="ECO:0000256" key="6">
    <source>
        <dbReference type="ARBA" id="ARBA00023326"/>
    </source>
</evidence>
<organism evidence="13">
    <name type="scientific">uncultured Dysgonomonas sp</name>
    <dbReference type="NCBI Taxonomy" id="206096"/>
    <lineage>
        <taxon>Bacteria</taxon>
        <taxon>Pseudomonadati</taxon>
        <taxon>Bacteroidota</taxon>
        <taxon>Bacteroidia</taxon>
        <taxon>Bacteroidales</taxon>
        <taxon>Dysgonomonadaceae</taxon>
        <taxon>Dysgonomonas</taxon>
        <taxon>environmental samples</taxon>
    </lineage>
</organism>
<dbReference type="Gene3D" id="3.30.379.10">
    <property type="entry name" value="Chitobiase/beta-hexosaminidase domain 2-like"/>
    <property type="match status" value="1"/>
</dbReference>
<dbReference type="SUPFAM" id="SSF55545">
    <property type="entry name" value="beta-N-acetylhexosaminidase-like domain"/>
    <property type="match status" value="1"/>
</dbReference>
<dbReference type="InterPro" id="IPR011099">
    <property type="entry name" value="Glyco_hydro_67_C"/>
</dbReference>
<evidence type="ECO:0000256" key="8">
    <source>
        <dbReference type="PIRSR" id="PIRSR029900-1"/>
    </source>
</evidence>
<gene>
    <name evidence="13" type="primary">gla67A</name>
    <name evidence="13" type="ORF">KL86DYS1_11978</name>
</gene>
<dbReference type="Gene3D" id="3.20.20.80">
    <property type="entry name" value="Glycosidases"/>
    <property type="match status" value="1"/>
</dbReference>
<keyword evidence="4 9" id="KW-0119">Carbohydrate metabolism</keyword>
<keyword evidence="2 7" id="KW-0858">Xylan degradation</keyword>
<dbReference type="InterPro" id="IPR011100">
    <property type="entry name" value="Glyco_hydro_67_cat"/>
</dbReference>
<feature type="active site" description="Proton acceptor" evidence="8">
    <location>
        <position position="374"/>
    </location>
</feature>
<dbReference type="GO" id="GO:0046559">
    <property type="term" value="F:alpha-glucuronidase activity"/>
    <property type="evidence" value="ECO:0007669"/>
    <property type="project" value="InterPro"/>
</dbReference>
<dbReference type="PANTHER" id="PTHR39207">
    <property type="entry name" value="ALPHA-GLUCURONIDASE A"/>
    <property type="match status" value="1"/>
</dbReference>
<feature type="active site" description="Proton acceptor" evidence="8">
    <location>
        <position position="346"/>
    </location>
</feature>
<dbReference type="InterPro" id="IPR005154">
    <property type="entry name" value="Glyco_hydro_67_aGlcAse_N"/>
</dbReference>
<dbReference type="PIRSF" id="PIRSF029900">
    <property type="entry name" value="Alpha-glucuronds"/>
    <property type="match status" value="1"/>
</dbReference>
<dbReference type="EC" id="3.2.1.131" evidence="9"/>
<evidence type="ECO:0000256" key="2">
    <source>
        <dbReference type="ARBA" id="ARBA00022651"/>
    </source>
</evidence>
<dbReference type="Pfam" id="PF07488">
    <property type="entry name" value="Glyco_hydro_67M"/>
    <property type="match status" value="1"/>
</dbReference>
<comment type="similarity">
    <text evidence="1 7 9">Belongs to the glycosyl hydrolase 67 family.</text>
</comment>
<dbReference type="SUPFAM" id="SSF51445">
    <property type="entry name" value="(Trans)glycosidases"/>
    <property type="match status" value="1"/>
</dbReference>
<feature type="active site" description="Proton donor" evidence="8">
    <location>
        <position position="273"/>
    </location>
</feature>
<evidence type="ECO:0000256" key="4">
    <source>
        <dbReference type="ARBA" id="ARBA00023277"/>
    </source>
</evidence>
<keyword evidence="6 9" id="KW-0624">Polysaccharide degradation</keyword>
<comment type="catalytic activity">
    <reaction evidence="9">
        <text>Hydrolysis of (1-&gt;2)-alpha-D-(4-O-methyl)glucuronosyl links in the main chain of hardwood xylans.</text>
        <dbReference type="EC" id="3.2.1.131"/>
    </reaction>
</comment>
<dbReference type="Pfam" id="PF03648">
    <property type="entry name" value="Glyco_hydro_67N"/>
    <property type="match status" value="1"/>
</dbReference>
<dbReference type="PANTHER" id="PTHR39207:SF1">
    <property type="entry name" value="ALPHA-GLUCURONIDASE A"/>
    <property type="match status" value="1"/>
</dbReference>
<evidence type="ECO:0000313" key="13">
    <source>
        <dbReference type="EMBL" id="SBV97699.1"/>
    </source>
</evidence>
<evidence type="ECO:0000256" key="7">
    <source>
        <dbReference type="PIRNR" id="PIRNR029900"/>
    </source>
</evidence>
<evidence type="ECO:0000259" key="11">
    <source>
        <dbReference type="Pfam" id="PF07477"/>
    </source>
</evidence>
<feature type="domain" description="Alpha glucuronidase N-terminal" evidence="10">
    <location>
        <begin position="51"/>
        <end position="112"/>
    </location>
</feature>
<dbReference type="AlphaFoldDB" id="A0A212JE47"/>
<dbReference type="InterPro" id="IPR037054">
    <property type="entry name" value="A-glucoronidase_C_sf"/>
</dbReference>
<dbReference type="EMBL" id="FLUM01000001">
    <property type="protein sequence ID" value="SBV97699.1"/>
    <property type="molecule type" value="Genomic_DNA"/>
</dbReference>
<feature type="domain" description="Glycosyl hydrolase family 67 C-terminal" evidence="11">
    <location>
        <begin position="435"/>
        <end position="660"/>
    </location>
</feature>
<evidence type="ECO:0000256" key="3">
    <source>
        <dbReference type="ARBA" id="ARBA00022801"/>
    </source>
</evidence>
<evidence type="ECO:0000259" key="12">
    <source>
        <dbReference type="Pfam" id="PF07488"/>
    </source>
</evidence>
<evidence type="ECO:0000259" key="10">
    <source>
        <dbReference type="Pfam" id="PF03648"/>
    </source>
</evidence>
<evidence type="ECO:0000256" key="5">
    <source>
        <dbReference type="ARBA" id="ARBA00023295"/>
    </source>
</evidence>
<proteinExistence type="inferred from homology"/>
<feature type="domain" description="Glycosyl hydrolase family 67 catalytic" evidence="12">
    <location>
        <begin position="119"/>
        <end position="434"/>
    </location>
</feature>